<dbReference type="AlphaFoldDB" id="A0A1Y0D1I1"/>
<dbReference type="EMBL" id="CP021376">
    <property type="protein sequence ID" value="ART81204.1"/>
    <property type="molecule type" value="Genomic_DNA"/>
</dbReference>
<keyword evidence="1" id="KW-0472">Membrane</keyword>
<dbReference type="OrthoDB" id="5296173at2"/>
<dbReference type="RefSeq" id="WP_086965062.1">
    <property type="nucleotide sequence ID" value="NZ_CP021376.1"/>
</dbReference>
<sequence length="221" mass="25260">MSNINLLPWREWQHLRHTRHFMALAFGVAILSLMAAWINSGLVKRKVILVQQRNQQLQQMSDEQGAQLVTLEQQHKQINQLAWQDNFIQHIRFNNRPVVQLINDLPLWLPTGVKLSSLHFSPPHLELKGEAHTYQQLSLTLQAIEASAWVHTPLLTTQALSEERNTQFVLRVSMLSATPETTALISPQQAFARLTKRGSPHIFASKEVSDTRMSSDLQVQP</sequence>
<dbReference type="KEGG" id="ocm:CBP12_12965"/>
<reference evidence="3" key="1">
    <citation type="submission" date="2017-05" db="EMBL/GenBank/DDBJ databases">
        <authorList>
            <person name="Sung H."/>
        </authorList>
    </citation>
    <scope>NUCLEOTIDE SEQUENCE [LARGE SCALE GENOMIC DNA]</scope>
    <source>
        <strain evidence="3">AMac2203</strain>
    </source>
</reference>
<dbReference type="Pfam" id="PF05137">
    <property type="entry name" value="PilN"/>
    <property type="match status" value="1"/>
</dbReference>
<protein>
    <recommendedName>
        <fullName evidence="4">Fimbrial assembly protein</fullName>
    </recommendedName>
</protein>
<dbReference type="PANTHER" id="PTHR40278">
    <property type="entry name" value="DNA UTILIZATION PROTEIN HOFN"/>
    <property type="match status" value="1"/>
</dbReference>
<evidence type="ECO:0000313" key="2">
    <source>
        <dbReference type="EMBL" id="ART81204.1"/>
    </source>
</evidence>
<feature type="transmembrane region" description="Helical" evidence="1">
    <location>
        <begin position="20"/>
        <end position="38"/>
    </location>
</feature>
<keyword evidence="1" id="KW-1133">Transmembrane helix</keyword>
<evidence type="ECO:0008006" key="4">
    <source>
        <dbReference type="Google" id="ProtNLM"/>
    </source>
</evidence>
<proteinExistence type="predicted"/>
<dbReference type="Proteomes" id="UP000243793">
    <property type="component" value="Chromosome"/>
</dbReference>
<evidence type="ECO:0000256" key="1">
    <source>
        <dbReference type="SAM" id="Phobius"/>
    </source>
</evidence>
<dbReference type="PANTHER" id="PTHR40278:SF1">
    <property type="entry name" value="DNA UTILIZATION PROTEIN HOFN"/>
    <property type="match status" value="1"/>
</dbReference>
<dbReference type="InterPro" id="IPR007813">
    <property type="entry name" value="PilN"/>
</dbReference>
<accession>A0A1Y0D1I1</accession>
<name>A0A1Y0D1I1_9GAMM</name>
<dbReference type="InterPro" id="IPR052534">
    <property type="entry name" value="Extracell_DNA_Util/SecSys_Comp"/>
</dbReference>
<organism evidence="2 3">
    <name type="scientific">Oceanisphaera avium</name>
    <dbReference type="NCBI Taxonomy" id="1903694"/>
    <lineage>
        <taxon>Bacteria</taxon>
        <taxon>Pseudomonadati</taxon>
        <taxon>Pseudomonadota</taxon>
        <taxon>Gammaproteobacteria</taxon>
        <taxon>Aeromonadales</taxon>
        <taxon>Aeromonadaceae</taxon>
        <taxon>Oceanisphaera</taxon>
    </lineage>
</organism>
<evidence type="ECO:0000313" key="3">
    <source>
        <dbReference type="Proteomes" id="UP000243793"/>
    </source>
</evidence>
<keyword evidence="1" id="KW-0812">Transmembrane</keyword>
<keyword evidence="3" id="KW-1185">Reference proteome</keyword>
<gene>
    <name evidence="2" type="ORF">CBP12_12965</name>
</gene>